<reference evidence="7" key="1">
    <citation type="submission" date="2020-07" db="EMBL/GenBank/DDBJ databases">
        <authorList>
            <person name="Lin J."/>
        </authorList>
    </citation>
    <scope>NUCLEOTIDE SEQUENCE</scope>
</reference>
<gene>
    <name evidence="7" type="ORF">CB5_LOCUS28095</name>
</gene>
<dbReference type="PROSITE" id="PS50842">
    <property type="entry name" value="EXPANSIN_EG45"/>
    <property type="match status" value="1"/>
</dbReference>
<evidence type="ECO:0000256" key="4">
    <source>
        <dbReference type="SAM" id="SignalP"/>
    </source>
</evidence>
<dbReference type="Pfam" id="PF03330">
    <property type="entry name" value="DPBB_1"/>
    <property type="match status" value="1"/>
</dbReference>
<feature type="domain" description="Expansin-like CBD" evidence="6">
    <location>
        <begin position="184"/>
        <end position="266"/>
    </location>
</feature>
<dbReference type="InterPro" id="IPR036749">
    <property type="entry name" value="Expansin_CBD_sf"/>
</dbReference>
<dbReference type="PANTHER" id="PTHR31692:SF56">
    <property type="entry name" value="EXPANSIN-B2-RELATED"/>
    <property type="match status" value="1"/>
</dbReference>
<proteinExistence type="inferred from homology"/>
<dbReference type="InterPro" id="IPR005795">
    <property type="entry name" value="LolPI"/>
</dbReference>
<dbReference type="SUPFAM" id="SSF50685">
    <property type="entry name" value="Barwin-like endoglucanases"/>
    <property type="match status" value="1"/>
</dbReference>
<dbReference type="InterPro" id="IPR009009">
    <property type="entry name" value="RlpA-like_DPBB"/>
</dbReference>
<sequence length="272" mass="28912">MALSFVSFVFAFSALFSLFINPGACFNRKLFDYSSAAASSGWSTGGATWYGSSNGAGSDGTWCLWVSKRSGSASVLFHDRSWEPFNIQLGQGLRACYQVKCTANSTCSGNPVTVVITDECPGGPCLAEPVHFDMSGTAFGAMALSGKADQLRNVGVLQIQYTRVQCNYPGVDITFRVDSGSNSNYFAVLIVYVGGDGDLQAVDLMQGGSTTWESMEHSWGAVWMLNPGSTLQAPFSIRLTSGASGKVLVANNVIPVGWQPGATYRSVVNYSS</sequence>
<dbReference type="PRINTS" id="PR01225">
    <property type="entry name" value="EXPANSNFAMLY"/>
</dbReference>
<dbReference type="InterPro" id="IPR036908">
    <property type="entry name" value="RlpA-like_sf"/>
</dbReference>
<dbReference type="PANTHER" id="PTHR31692">
    <property type="entry name" value="EXPANSIN-B3"/>
    <property type="match status" value="1"/>
</dbReference>
<dbReference type="InterPro" id="IPR007118">
    <property type="entry name" value="Expan_Lol_pI"/>
</dbReference>
<dbReference type="PRINTS" id="PR00829">
    <property type="entry name" value="LOLP1ALLERGN"/>
</dbReference>
<dbReference type="InterPro" id="IPR007117">
    <property type="entry name" value="Expansin_CBD"/>
</dbReference>
<evidence type="ECO:0000256" key="2">
    <source>
        <dbReference type="ARBA" id="ARBA00005650"/>
    </source>
</evidence>
<accession>A0A6V7QNY2</accession>
<protein>
    <submittedName>
        <fullName evidence="7">Uncharacterized protein</fullName>
    </submittedName>
</protein>
<comment type="similarity">
    <text evidence="2">Belongs to the expansin family. Expansin B subfamily.</text>
</comment>
<dbReference type="PROSITE" id="PS50843">
    <property type="entry name" value="EXPANSIN_CBD"/>
    <property type="match status" value="1"/>
</dbReference>
<dbReference type="SUPFAM" id="SSF49590">
    <property type="entry name" value="PHL pollen allergen"/>
    <property type="match status" value="1"/>
</dbReference>
<dbReference type="Pfam" id="PF01357">
    <property type="entry name" value="Expansin_C"/>
    <property type="match status" value="1"/>
</dbReference>
<feature type="signal peptide" evidence="4">
    <location>
        <begin position="1"/>
        <end position="25"/>
    </location>
</feature>
<keyword evidence="3" id="KW-0964">Secreted</keyword>
<feature type="domain" description="Expansin-like EG45" evidence="5">
    <location>
        <begin position="45"/>
        <end position="171"/>
    </location>
</feature>
<dbReference type="EMBL" id="LR862137">
    <property type="protein sequence ID" value="CAD1844884.1"/>
    <property type="molecule type" value="Genomic_DNA"/>
</dbReference>
<dbReference type="GO" id="GO:0005576">
    <property type="term" value="C:extracellular region"/>
    <property type="evidence" value="ECO:0007669"/>
    <property type="project" value="UniProtKB-SubCell"/>
</dbReference>
<evidence type="ECO:0000256" key="3">
    <source>
        <dbReference type="ARBA" id="ARBA00022525"/>
    </source>
</evidence>
<evidence type="ECO:0000256" key="1">
    <source>
        <dbReference type="ARBA" id="ARBA00004613"/>
    </source>
</evidence>
<dbReference type="Gene3D" id="2.60.40.760">
    <property type="entry name" value="Expansin, cellulose-binding-like domain"/>
    <property type="match status" value="1"/>
</dbReference>
<feature type="chain" id="PRO_5028380332" evidence="4">
    <location>
        <begin position="26"/>
        <end position="272"/>
    </location>
</feature>
<dbReference type="InterPro" id="IPR007112">
    <property type="entry name" value="Expansin/allergen_DPBB_dom"/>
</dbReference>
<dbReference type="Gene3D" id="2.40.40.10">
    <property type="entry name" value="RlpA-like domain"/>
    <property type="match status" value="1"/>
</dbReference>
<evidence type="ECO:0000259" key="6">
    <source>
        <dbReference type="PROSITE" id="PS50843"/>
    </source>
</evidence>
<keyword evidence="4" id="KW-0732">Signal</keyword>
<evidence type="ECO:0000259" key="5">
    <source>
        <dbReference type="PROSITE" id="PS50842"/>
    </source>
</evidence>
<evidence type="ECO:0000313" key="7">
    <source>
        <dbReference type="EMBL" id="CAD1844884.1"/>
    </source>
</evidence>
<organism evidence="7">
    <name type="scientific">Ananas comosus var. bracteatus</name>
    <name type="common">red pineapple</name>
    <dbReference type="NCBI Taxonomy" id="296719"/>
    <lineage>
        <taxon>Eukaryota</taxon>
        <taxon>Viridiplantae</taxon>
        <taxon>Streptophyta</taxon>
        <taxon>Embryophyta</taxon>
        <taxon>Tracheophyta</taxon>
        <taxon>Spermatophyta</taxon>
        <taxon>Magnoliopsida</taxon>
        <taxon>Liliopsida</taxon>
        <taxon>Poales</taxon>
        <taxon>Bromeliaceae</taxon>
        <taxon>Bromelioideae</taxon>
        <taxon>Ananas</taxon>
    </lineage>
</organism>
<name>A0A6V7QNY2_ANACO</name>
<comment type="subcellular location">
    <subcellularLocation>
        <location evidence="1">Secreted</location>
    </subcellularLocation>
</comment>
<dbReference type="AlphaFoldDB" id="A0A6V7QNY2"/>